<keyword evidence="1" id="KW-0732">Signal</keyword>
<evidence type="ECO:0000313" key="5">
    <source>
        <dbReference type="Proteomes" id="UP001372834"/>
    </source>
</evidence>
<proteinExistence type="predicted"/>
<dbReference type="Proteomes" id="UP001359485">
    <property type="component" value="Unassembled WGS sequence"/>
</dbReference>
<evidence type="ECO:0000313" key="2">
    <source>
        <dbReference type="EMBL" id="KAK6633663.1"/>
    </source>
</evidence>
<dbReference type="PROSITE" id="PS51257">
    <property type="entry name" value="PROKAR_LIPOPROTEIN"/>
    <property type="match status" value="1"/>
</dbReference>
<accession>A0AAN8SHF5</accession>
<comment type="caution">
    <text evidence="3">The sequence shown here is derived from an EMBL/GenBank/DDBJ whole genome shotgun (WGS) entry which is preliminary data.</text>
</comment>
<gene>
    <name evidence="3" type="ORF">RUM43_001253</name>
    <name evidence="2" type="ORF">RUM44_004270</name>
</gene>
<evidence type="ECO:0000313" key="4">
    <source>
        <dbReference type="Proteomes" id="UP001359485"/>
    </source>
</evidence>
<keyword evidence="4" id="KW-1185">Reference proteome</keyword>
<reference evidence="3 5" key="1">
    <citation type="submission" date="2023-10" db="EMBL/GenBank/DDBJ databases">
        <title>Genomes of two closely related lineages of the louse Polyplax serrata with different host specificities.</title>
        <authorList>
            <person name="Martinu J."/>
            <person name="Tarabai H."/>
            <person name="Stefka J."/>
            <person name="Hypsa V."/>
        </authorList>
    </citation>
    <scope>NUCLEOTIDE SEQUENCE [LARGE SCALE GENOMIC DNA]</scope>
    <source>
        <strain evidence="2">98ZLc_SE</strain>
        <strain evidence="3">HR10_N</strain>
    </source>
</reference>
<sequence length="94" mass="10592">MKAVLVLFALCAVFATTSCLPAPEEVAEQQPSTQVPLPWYNPIGYEYMMCRMSCKQSCMEQGYWRGVCKQGECFCYGFLGNAFPKMKEALVPML</sequence>
<dbReference type="AlphaFoldDB" id="A0AAN8SHF5"/>
<protein>
    <submittedName>
        <fullName evidence="3">Uncharacterized protein</fullName>
    </submittedName>
</protein>
<evidence type="ECO:0000256" key="1">
    <source>
        <dbReference type="SAM" id="SignalP"/>
    </source>
</evidence>
<organism evidence="3 5">
    <name type="scientific">Polyplax serrata</name>
    <name type="common">Common mouse louse</name>
    <dbReference type="NCBI Taxonomy" id="468196"/>
    <lineage>
        <taxon>Eukaryota</taxon>
        <taxon>Metazoa</taxon>
        <taxon>Ecdysozoa</taxon>
        <taxon>Arthropoda</taxon>
        <taxon>Hexapoda</taxon>
        <taxon>Insecta</taxon>
        <taxon>Pterygota</taxon>
        <taxon>Neoptera</taxon>
        <taxon>Paraneoptera</taxon>
        <taxon>Psocodea</taxon>
        <taxon>Troctomorpha</taxon>
        <taxon>Phthiraptera</taxon>
        <taxon>Anoplura</taxon>
        <taxon>Polyplacidae</taxon>
        <taxon>Polyplax</taxon>
    </lineage>
</organism>
<dbReference type="EMBL" id="JAWJWF010000004">
    <property type="protein sequence ID" value="KAK6633663.1"/>
    <property type="molecule type" value="Genomic_DNA"/>
</dbReference>
<feature type="signal peptide" evidence="1">
    <location>
        <begin position="1"/>
        <end position="19"/>
    </location>
</feature>
<name>A0AAN8SHF5_POLSC</name>
<evidence type="ECO:0000313" key="3">
    <source>
        <dbReference type="EMBL" id="KAK6644977.1"/>
    </source>
</evidence>
<feature type="chain" id="PRO_5042852918" evidence="1">
    <location>
        <begin position="20"/>
        <end position="94"/>
    </location>
</feature>
<dbReference type="Proteomes" id="UP001372834">
    <property type="component" value="Unassembled WGS sequence"/>
</dbReference>
<dbReference type="EMBL" id="JAWJWE010000001">
    <property type="protein sequence ID" value="KAK6644977.1"/>
    <property type="molecule type" value="Genomic_DNA"/>
</dbReference>